<feature type="transmembrane region" description="Helical" evidence="25">
    <location>
        <begin position="1068"/>
        <end position="1085"/>
    </location>
</feature>
<keyword evidence="5" id="KW-1000">Mitochondrion outer membrane</keyword>
<dbReference type="Pfam" id="PF13086">
    <property type="entry name" value="AAA_11"/>
    <property type="match status" value="1"/>
</dbReference>
<evidence type="ECO:0000259" key="26">
    <source>
        <dbReference type="Pfam" id="PF13086"/>
    </source>
</evidence>
<keyword evidence="8" id="KW-0067">ATP-binding</keyword>
<evidence type="ECO:0000256" key="5">
    <source>
        <dbReference type="ARBA" id="ARBA00022787"/>
    </source>
</evidence>
<feature type="transmembrane region" description="Helical" evidence="25">
    <location>
        <begin position="1182"/>
        <end position="1201"/>
    </location>
</feature>
<comment type="catalytic activity">
    <reaction evidence="21">
        <text>15-deoxy-Delta(12,14)-prostaglandin J2 + glutathione = 15-deoxy-Delta(12,14)-prostaglandin J2-S-(R)-glutathione</text>
        <dbReference type="Rhea" id="RHEA:75963"/>
        <dbReference type="ChEBI" id="CHEBI:57925"/>
        <dbReference type="ChEBI" id="CHEBI:85236"/>
        <dbReference type="ChEBI" id="CHEBI:194498"/>
    </reaction>
    <physiologicalReaction direction="left-to-right" evidence="21">
        <dbReference type="Rhea" id="RHEA:75964"/>
    </physiologicalReaction>
</comment>
<evidence type="ECO:0000256" key="15">
    <source>
        <dbReference type="ARBA" id="ARBA00023239"/>
    </source>
</evidence>
<evidence type="ECO:0000256" key="17">
    <source>
        <dbReference type="ARBA" id="ARBA00037884"/>
    </source>
</evidence>
<evidence type="ECO:0000256" key="11">
    <source>
        <dbReference type="ARBA" id="ARBA00023098"/>
    </source>
</evidence>
<dbReference type="GO" id="GO:0006629">
    <property type="term" value="P:lipid metabolic process"/>
    <property type="evidence" value="ECO:0007669"/>
    <property type="project" value="UniProtKB-KW"/>
</dbReference>
<dbReference type="AlphaFoldDB" id="A0AAD8PA90"/>
<keyword evidence="4" id="KW-0547">Nucleotide-binding</keyword>
<evidence type="ECO:0000256" key="7">
    <source>
        <dbReference type="ARBA" id="ARBA00022806"/>
    </source>
</evidence>
<feature type="transmembrane region" description="Helical" evidence="25">
    <location>
        <begin position="1129"/>
        <end position="1162"/>
    </location>
</feature>
<dbReference type="Gene3D" id="3.40.50.300">
    <property type="entry name" value="P-loop containing nucleotide triphosphate hydrolases"/>
    <property type="match status" value="2"/>
</dbReference>
<dbReference type="FunFam" id="3.40.50.300:FF:000326">
    <property type="entry name" value="P-loop containing nucleoside triphosphate hydrolase"/>
    <property type="match status" value="1"/>
</dbReference>
<dbReference type="GO" id="GO:0005694">
    <property type="term" value="C:chromosome"/>
    <property type="evidence" value="ECO:0007669"/>
    <property type="project" value="UniProtKB-ARBA"/>
</dbReference>
<dbReference type="Gene3D" id="1.20.120.550">
    <property type="entry name" value="Membrane associated eicosanoid/glutathione metabolism-like domain"/>
    <property type="match status" value="1"/>
</dbReference>
<dbReference type="GO" id="GO:0004464">
    <property type="term" value="F:leukotriene-C4 synthase activity"/>
    <property type="evidence" value="ECO:0007669"/>
    <property type="project" value="UniProtKB-EC"/>
</dbReference>
<dbReference type="GO" id="GO:0004386">
    <property type="term" value="F:helicase activity"/>
    <property type="evidence" value="ECO:0007669"/>
    <property type="project" value="UniProtKB-KW"/>
</dbReference>
<keyword evidence="10" id="KW-0560">Oxidoreductase</keyword>
<evidence type="ECO:0000313" key="30">
    <source>
        <dbReference type="Proteomes" id="UP001229421"/>
    </source>
</evidence>
<dbReference type="Pfam" id="PF13087">
    <property type="entry name" value="AAA_12"/>
    <property type="match status" value="1"/>
</dbReference>
<evidence type="ECO:0000313" key="29">
    <source>
        <dbReference type="EMBL" id="KAK1439278.1"/>
    </source>
</evidence>
<evidence type="ECO:0000256" key="4">
    <source>
        <dbReference type="ARBA" id="ARBA00022741"/>
    </source>
</evidence>
<evidence type="ECO:0000256" key="9">
    <source>
        <dbReference type="ARBA" id="ARBA00022989"/>
    </source>
</evidence>
<dbReference type="SUPFAM" id="SSF52540">
    <property type="entry name" value="P-loop containing nucleoside triphosphate hydrolases"/>
    <property type="match status" value="1"/>
</dbReference>
<feature type="domain" description="DNA2/NAM7 helicase-like C-terminal" evidence="27">
    <location>
        <begin position="615"/>
        <end position="813"/>
    </location>
</feature>
<keyword evidence="30" id="KW-1185">Reference proteome</keyword>
<dbReference type="GO" id="GO:0016787">
    <property type="term" value="F:hydrolase activity"/>
    <property type="evidence" value="ECO:0007669"/>
    <property type="project" value="UniProtKB-KW"/>
</dbReference>
<evidence type="ECO:0000256" key="16">
    <source>
        <dbReference type="ARBA" id="ARBA00023288"/>
    </source>
</evidence>
<evidence type="ECO:0000256" key="3">
    <source>
        <dbReference type="ARBA" id="ARBA00022692"/>
    </source>
</evidence>
<evidence type="ECO:0000259" key="28">
    <source>
        <dbReference type="Pfam" id="PF20073"/>
    </source>
</evidence>
<dbReference type="GO" id="GO:0005524">
    <property type="term" value="F:ATP binding"/>
    <property type="evidence" value="ECO:0007669"/>
    <property type="project" value="UniProtKB-KW"/>
</dbReference>
<gene>
    <name evidence="29" type="ORF">QVD17_05094</name>
</gene>
<comment type="caution">
    <text evidence="29">The sequence shown here is derived from an EMBL/GenBank/DDBJ whole genome shotgun (WGS) entry which is preliminary data.</text>
</comment>
<dbReference type="PANTHER" id="PTHR10887">
    <property type="entry name" value="DNA2/NAM7 HELICASE FAMILY"/>
    <property type="match status" value="1"/>
</dbReference>
<dbReference type="EMBL" id="JAUHHV010000001">
    <property type="protein sequence ID" value="KAK1439278.1"/>
    <property type="molecule type" value="Genomic_DNA"/>
</dbReference>
<protein>
    <recommendedName>
        <fullName evidence="22">Glutathione S-transferase 3, mitochondrial</fullName>
        <ecNumber evidence="19">4.4.1.20</ecNumber>
    </recommendedName>
    <alternativeName>
        <fullName evidence="23">Glutathione peroxidase MGST3</fullName>
    </alternativeName>
    <alternativeName>
        <fullName evidence="24">LTC4 synthase MGST3</fullName>
    </alternativeName>
</protein>
<feature type="domain" description="DNA2/NAM7 helicase helicase" evidence="26">
    <location>
        <begin position="247"/>
        <end position="607"/>
    </location>
</feature>
<comment type="catalytic activity">
    <reaction evidence="20">
        <text>leukotriene C4 = leukotriene A4 + glutathione</text>
        <dbReference type="Rhea" id="RHEA:17617"/>
        <dbReference type="ChEBI" id="CHEBI:57463"/>
        <dbReference type="ChEBI" id="CHEBI:57925"/>
        <dbReference type="ChEBI" id="CHEBI:57973"/>
        <dbReference type="EC" id="4.4.1.20"/>
    </reaction>
    <physiologicalReaction direction="right-to-left" evidence="20">
        <dbReference type="Rhea" id="RHEA:17619"/>
    </physiologicalReaction>
</comment>
<dbReference type="CDD" id="cd18808">
    <property type="entry name" value="SF1_C_Upf1"/>
    <property type="match status" value="1"/>
</dbReference>
<keyword evidence="13 25" id="KW-0472">Membrane</keyword>
<evidence type="ECO:0000256" key="14">
    <source>
        <dbReference type="ARBA" id="ARBA00023139"/>
    </source>
</evidence>
<dbReference type="InterPro" id="IPR041677">
    <property type="entry name" value="DNA2/NAM7_AAA_11"/>
</dbReference>
<dbReference type="InterPro" id="IPR001129">
    <property type="entry name" value="Membr-assoc_MAPEG"/>
</dbReference>
<evidence type="ECO:0000256" key="19">
    <source>
        <dbReference type="ARBA" id="ARBA00039056"/>
    </source>
</evidence>
<dbReference type="GO" id="GO:0005741">
    <property type="term" value="C:mitochondrial outer membrane"/>
    <property type="evidence" value="ECO:0007669"/>
    <property type="project" value="UniProtKB-SubCell"/>
</dbReference>
<evidence type="ECO:0000256" key="12">
    <source>
        <dbReference type="ARBA" id="ARBA00023128"/>
    </source>
</evidence>
<dbReference type="InterPro" id="IPR023352">
    <property type="entry name" value="MAPEG-like_dom_sf"/>
</dbReference>
<dbReference type="Pfam" id="PF20073">
    <property type="entry name" value="DUF6469"/>
    <property type="match status" value="1"/>
</dbReference>
<name>A0AAD8PA90_TARER</name>
<keyword evidence="3 25" id="KW-0812">Transmembrane</keyword>
<organism evidence="29 30">
    <name type="scientific">Tagetes erecta</name>
    <name type="common">African marigold</name>
    <dbReference type="NCBI Taxonomy" id="13708"/>
    <lineage>
        <taxon>Eukaryota</taxon>
        <taxon>Viridiplantae</taxon>
        <taxon>Streptophyta</taxon>
        <taxon>Embryophyta</taxon>
        <taxon>Tracheophyta</taxon>
        <taxon>Spermatophyta</taxon>
        <taxon>Magnoliopsida</taxon>
        <taxon>eudicotyledons</taxon>
        <taxon>Gunneridae</taxon>
        <taxon>Pentapetalae</taxon>
        <taxon>asterids</taxon>
        <taxon>campanulids</taxon>
        <taxon>Asterales</taxon>
        <taxon>Asteraceae</taxon>
        <taxon>Asteroideae</taxon>
        <taxon>Heliantheae alliance</taxon>
        <taxon>Tageteae</taxon>
        <taxon>Tagetes</taxon>
    </lineage>
</organism>
<keyword evidence="12" id="KW-0496">Mitochondrion</keyword>
<dbReference type="FunFam" id="1.20.120.550:FF:000004">
    <property type="entry name" value="Microsomal glutathione S-transferase 3"/>
    <property type="match status" value="1"/>
</dbReference>
<dbReference type="GO" id="GO:0016740">
    <property type="term" value="F:transferase activity"/>
    <property type="evidence" value="ECO:0007669"/>
    <property type="project" value="UniProtKB-KW"/>
</dbReference>
<keyword evidence="2" id="KW-0808">Transferase</keyword>
<dbReference type="Proteomes" id="UP001229421">
    <property type="component" value="Unassembled WGS sequence"/>
</dbReference>
<comment type="subcellular location">
    <subcellularLocation>
        <location evidence="1">Mitochondrion outer membrane</location>
        <topology evidence="1">Multi-pass membrane protein</topology>
    </subcellularLocation>
</comment>
<evidence type="ECO:0000256" key="20">
    <source>
        <dbReference type="ARBA" id="ARBA00049298"/>
    </source>
</evidence>
<dbReference type="InterPro" id="IPR047187">
    <property type="entry name" value="SF1_C_Upf1"/>
</dbReference>
<evidence type="ECO:0000256" key="13">
    <source>
        <dbReference type="ARBA" id="ARBA00023136"/>
    </source>
</evidence>
<evidence type="ECO:0000256" key="8">
    <source>
        <dbReference type="ARBA" id="ARBA00022840"/>
    </source>
</evidence>
<feature type="domain" description="DUF6469" evidence="28">
    <location>
        <begin position="115"/>
        <end position="201"/>
    </location>
</feature>
<dbReference type="Pfam" id="PF01124">
    <property type="entry name" value="MAPEG"/>
    <property type="match status" value="1"/>
</dbReference>
<dbReference type="GO" id="GO:0016491">
    <property type="term" value="F:oxidoreductase activity"/>
    <property type="evidence" value="ECO:0007669"/>
    <property type="project" value="UniProtKB-KW"/>
</dbReference>
<evidence type="ECO:0000256" key="25">
    <source>
        <dbReference type="SAM" id="Phobius"/>
    </source>
</evidence>
<evidence type="ECO:0000256" key="10">
    <source>
        <dbReference type="ARBA" id="ARBA00023002"/>
    </source>
</evidence>
<keyword evidence="6" id="KW-0378">Hydrolase</keyword>
<evidence type="ECO:0000256" key="6">
    <source>
        <dbReference type="ARBA" id="ARBA00022801"/>
    </source>
</evidence>
<keyword evidence="15" id="KW-0456">Lyase</keyword>
<dbReference type="InterPro" id="IPR041679">
    <property type="entry name" value="DNA2/NAM7-like_C"/>
</dbReference>
<evidence type="ECO:0000259" key="27">
    <source>
        <dbReference type="Pfam" id="PF13087"/>
    </source>
</evidence>
<proteinExistence type="predicted"/>
<accession>A0AAD8PA90</accession>
<comment type="pathway">
    <text evidence="17">Lipid metabolism; leukotriene C4 biosynthesis.</text>
</comment>
<evidence type="ECO:0000256" key="1">
    <source>
        <dbReference type="ARBA" id="ARBA00004374"/>
    </source>
</evidence>
<comment type="pathway">
    <text evidence="18">Lipid metabolism; arachidonate metabolism.</text>
</comment>
<keyword evidence="14" id="KW-0564">Palmitate</keyword>
<evidence type="ECO:0000256" key="24">
    <source>
        <dbReference type="ARBA" id="ARBA00076908"/>
    </source>
</evidence>
<evidence type="ECO:0000256" key="22">
    <source>
        <dbReference type="ARBA" id="ARBA00069748"/>
    </source>
</evidence>
<sequence length="1202" mass="136169">MANTCNSNKKQKQKQKQSRKRQKLLDIILSWSLPDILNDHLYKFQVEEVPLTFSSTTHYMNSFIHLLLEETRADLLSHIDAISQAPASPISGLRRISSDNNTELYYQITLNGFKYEATVGDLIVLTEVTPKCIDDLVVSNSYFVTAYVTGLVAQDPTDLIVLLSHDLTELNLFEANKRRPKGFVVYLTNLTTNMRIWQALNPAASMDIMKRTLSFSPIVARDCDKCCTDGENGLIDLKLRQSLDSFKLDTSQEAAVLSCLAARKCCHETTRIKLIWGPPGTGKTKTVASLLFVLLKMKHRTLTCAPTNIAVVGVAKRLLSLINDNDLGCDTYGFGDIVIFGNQERMRINVDHKELLCVFLDNRMDVLGKCLSLWKTYLNDMISLVKDPMKVYQCFIGSNKTKAEIKNTIATKPSSSEIRKEIQVTFEEFALKRFNVLGKNLIDCIRNLYTHLPTSVIPFEFAKKMNRSIDLIQKVVEFVKEIVTKNQSLKTAFDRSVKTSHFMKLRSCKAECSQVLNDLRAASFIPKPMGVGKLKNFCLKNACLIFCTASSSIKLFGEQMAPIKLVLIDEAAQLKECESLIPLQLRGVQNAVLVGDERQLPAMVQSKICEEAKFGRSLFERLVLLGHQKHLLNVQYRMHPSISQFPNSEFYNGQILDGPNVVDKAREKLFLKENMYGSYSFINVDYAQEEHDKNHSTRNMMEVAVIAQMVAKLFKESVSKKQKVTVGCISPYKAQVDAIQAKLGTKYNREANGWSFCVNVRSVDGFQGSEEDVIIFSTVRCNRRGSVGFLSSRERANVALTRARHCLWIVGNKETMLKSGSVWTNLVYDAENRGCMFEAHEDKNVAQFMVNAMIESTSFVFLLKTDSILFKDAKWKVNFTNMFLEGMAGIKSLNVRKQVVSLLVKLSSGWRQAKNKKINSYNDKQGRLNMFEIYNVDGQFHLVWSVDIVYENSVCVQVMKFWDVLLLPQLQQRAKRLESAFGNYTLQMISRCKTKHVERNLTLPMTWPVDPAHDPAFVLTSQLANMSLSNPTRTDQSQFTLAHNISRILLSKFPKTMAGIAELLPKEYGYILLTIVAYCFLNAYMQIQVGKARKKYNVSFPILYATEADSKDFKIYNCVQRGHQNSLELLPMFFILLVLGGLKHPITCSLLGVGYIVCRYFYFTGYASGDPKRRLPIGKYSNLAMLGLVIVNIWFGLSLVLT</sequence>
<dbReference type="InterPro" id="IPR045529">
    <property type="entry name" value="DUF6469"/>
</dbReference>
<evidence type="ECO:0000256" key="18">
    <source>
        <dbReference type="ARBA" id="ARBA00037916"/>
    </source>
</evidence>
<keyword evidence="7" id="KW-0347">Helicase</keyword>
<reference evidence="29" key="1">
    <citation type="journal article" date="2023" name="bioRxiv">
        <title>Improved chromosome-level genome assembly for marigold (Tagetes erecta).</title>
        <authorList>
            <person name="Jiang F."/>
            <person name="Yuan L."/>
            <person name="Wang S."/>
            <person name="Wang H."/>
            <person name="Xu D."/>
            <person name="Wang A."/>
            <person name="Fan W."/>
        </authorList>
    </citation>
    <scope>NUCLEOTIDE SEQUENCE</scope>
    <source>
        <strain evidence="29">WSJ</strain>
        <tissue evidence="29">Leaf</tissue>
    </source>
</reference>
<dbReference type="InterPro" id="IPR027417">
    <property type="entry name" value="P-loop_NTPase"/>
</dbReference>
<dbReference type="InterPro" id="IPR045055">
    <property type="entry name" value="DNA2/NAM7-like"/>
</dbReference>
<keyword evidence="11" id="KW-0443">Lipid metabolism</keyword>
<evidence type="ECO:0000256" key="21">
    <source>
        <dbReference type="ARBA" id="ARBA00051411"/>
    </source>
</evidence>
<keyword evidence="16" id="KW-0449">Lipoprotein</keyword>
<dbReference type="EC" id="4.4.1.20" evidence="19"/>
<evidence type="ECO:0000256" key="2">
    <source>
        <dbReference type="ARBA" id="ARBA00022679"/>
    </source>
</evidence>
<dbReference type="SUPFAM" id="SSF161084">
    <property type="entry name" value="MAPEG domain-like"/>
    <property type="match status" value="1"/>
</dbReference>
<dbReference type="PANTHER" id="PTHR10887:SF505">
    <property type="entry name" value="P-LOOP CONTAINING NUCLEOSIDE TRIPHOSPHATE HYDROLASE-RELATED"/>
    <property type="match status" value="1"/>
</dbReference>
<keyword evidence="9 25" id="KW-1133">Transmembrane helix</keyword>
<evidence type="ECO:0000256" key="23">
    <source>
        <dbReference type="ARBA" id="ARBA00075145"/>
    </source>
</evidence>